<name>A0A9W6LA98_9PSEU</name>
<proteinExistence type="predicted"/>
<comment type="caution">
    <text evidence="1">The sequence shown here is derived from an EMBL/GenBank/DDBJ whole genome shotgun (WGS) entry which is preliminary data.</text>
</comment>
<gene>
    <name evidence="1" type="ORF">GCM10017577_57020</name>
</gene>
<dbReference type="AlphaFoldDB" id="A0A9W6LA98"/>
<keyword evidence="2" id="KW-1185">Reference proteome</keyword>
<dbReference type="EMBL" id="BSFQ01000033">
    <property type="protein sequence ID" value="GLL14555.1"/>
    <property type="molecule type" value="Genomic_DNA"/>
</dbReference>
<accession>A0A9W6LA98</accession>
<evidence type="ECO:0000313" key="1">
    <source>
        <dbReference type="EMBL" id="GLL14555.1"/>
    </source>
</evidence>
<evidence type="ECO:0000313" key="2">
    <source>
        <dbReference type="Proteomes" id="UP001143463"/>
    </source>
</evidence>
<dbReference type="RefSeq" id="WP_156067928.1">
    <property type="nucleotide sequence ID" value="NZ_BAAAUZ010000033.1"/>
</dbReference>
<organism evidence="1 2">
    <name type="scientific">Pseudonocardia halophobica</name>
    <dbReference type="NCBI Taxonomy" id="29401"/>
    <lineage>
        <taxon>Bacteria</taxon>
        <taxon>Bacillati</taxon>
        <taxon>Actinomycetota</taxon>
        <taxon>Actinomycetes</taxon>
        <taxon>Pseudonocardiales</taxon>
        <taxon>Pseudonocardiaceae</taxon>
        <taxon>Pseudonocardia</taxon>
    </lineage>
</organism>
<reference evidence="1" key="2">
    <citation type="submission" date="2023-01" db="EMBL/GenBank/DDBJ databases">
        <authorList>
            <person name="Sun Q."/>
            <person name="Evtushenko L."/>
        </authorList>
    </citation>
    <scope>NUCLEOTIDE SEQUENCE</scope>
    <source>
        <strain evidence="1">VKM Ac-1069</strain>
    </source>
</reference>
<protein>
    <submittedName>
        <fullName evidence="1">Uncharacterized protein</fullName>
    </submittedName>
</protein>
<dbReference type="Proteomes" id="UP001143463">
    <property type="component" value="Unassembled WGS sequence"/>
</dbReference>
<sequence length="57" mass="6550">MSERVRARLRLLHDEYVSAVNSAVEEGREDLVERLVADYPDAALRIMAEHDEVRRAA</sequence>
<reference evidence="1" key="1">
    <citation type="journal article" date="2014" name="Int. J. Syst. Evol. Microbiol.">
        <title>Complete genome sequence of Corynebacterium casei LMG S-19264T (=DSM 44701T), isolated from a smear-ripened cheese.</title>
        <authorList>
            <consortium name="US DOE Joint Genome Institute (JGI-PGF)"/>
            <person name="Walter F."/>
            <person name="Albersmeier A."/>
            <person name="Kalinowski J."/>
            <person name="Ruckert C."/>
        </authorList>
    </citation>
    <scope>NUCLEOTIDE SEQUENCE</scope>
    <source>
        <strain evidence="1">VKM Ac-1069</strain>
    </source>
</reference>